<dbReference type="Proteomes" id="UP000037784">
    <property type="component" value="Unassembled WGS sequence"/>
</dbReference>
<comment type="caution">
    <text evidence="1">The sequence shown here is derived from an EMBL/GenBank/DDBJ whole genome shotgun (WGS) entry which is preliminary data.</text>
</comment>
<evidence type="ECO:0000313" key="1">
    <source>
        <dbReference type="EMBL" id="GAP62787.1"/>
    </source>
</evidence>
<keyword evidence="2" id="KW-1185">Reference proteome</keyword>
<organism evidence="1 2">
    <name type="scientific">Ardenticatena maritima</name>
    <dbReference type="NCBI Taxonomy" id="872965"/>
    <lineage>
        <taxon>Bacteria</taxon>
        <taxon>Bacillati</taxon>
        <taxon>Chloroflexota</taxon>
        <taxon>Ardenticatenia</taxon>
        <taxon>Ardenticatenales</taxon>
        <taxon>Ardenticatenaceae</taxon>
        <taxon>Ardenticatena</taxon>
    </lineage>
</organism>
<protein>
    <submittedName>
        <fullName evidence="1">Uncharacterized protein</fullName>
    </submittedName>
</protein>
<dbReference type="InParanoid" id="A0A0M9UCC5"/>
<evidence type="ECO:0000313" key="2">
    <source>
        <dbReference type="Proteomes" id="UP000037784"/>
    </source>
</evidence>
<proteinExistence type="predicted"/>
<reference evidence="2" key="2">
    <citation type="submission" date="2015-08" db="EMBL/GenBank/DDBJ databases">
        <title>Draft Genome Sequence of a Heterotrophic Facultative Anaerobic Bacterium Ardenticatena maritima Strain 110S.</title>
        <authorList>
            <person name="Kawaichi S."/>
            <person name="Yoshida T."/>
            <person name="Sako Y."/>
            <person name="Nakamura R."/>
        </authorList>
    </citation>
    <scope>NUCLEOTIDE SEQUENCE [LARGE SCALE GENOMIC DNA]</scope>
    <source>
        <strain evidence="2">110S</strain>
    </source>
</reference>
<reference evidence="1 2" key="1">
    <citation type="journal article" date="2015" name="Genome Announc.">
        <title>Draft Genome Sequence of a Heterotrophic Facultative Anaerobic Thermophilic Bacterium, Ardenticatena maritima Strain 110ST.</title>
        <authorList>
            <person name="Kawaichi S."/>
            <person name="Yoshida T."/>
            <person name="Sako Y."/>
            <person name="Nakamura R."/>
        </authorList>
    </citation>
    <scope>NUCLEOTIDE SEQUENCE [LARGE SCALE GENOMIC DNA]</scope>
    <source>
        <strain evidence="1 2">110S</strain>
    </source>
</reference>
<name>A0A0M9UCC5_9CHLR</name>
<sequence length="49" mass="5126">MLRAGGAVAAQAPICPRPGFALNRGNHFPKRAKGDNGVCDDSDWSTLDA</sequence>
<dbReference type="AlphaFoldDB" id="A0A0M9UCC5"/>
<gene>
    <name evidence="1" type="ORF">ARMA_1210</name>
</gene>
<accession>A0A0M9UCC5</accession>
<dbReference type="EMBL" id="BBZA01000082">
    <property type="protein sequence ID" value="GAP62787.1"/>
    <property type="molecule type" value="Genomic_DNA"/>
</dbReference>